<proteinExistence type="predicted"/>
<feature type="compositionally biased region" description="Basic and acidic residues" evidence="1">
    <location>
        <begin position="1"/>
        <end position="12"/>
    </location>
</feature>
<organism evidence="2 3">
    <name type="scientific">Cercospora berteroae</name>
    <dbReference type="NCBI Taxonomy" id="357750"/>
    <lineage>
        <taxon>Eukaryota</taxon>
        <taxon>Fungi</taxon>
        <taxon>Dikarya</taxon>
        <taxon>Ascomycota</taxon>
        <taxon>Pezizomycotina</taxon>
        <taxon>Dothideomycetes</taxon>
        <taxon>Dothideomycetidae</taxon>
        <taxon>Mycosphaerellales</taxon>
        <taxon>Mycosphaerellaceae</taxon>
        <taxon>Cercospora</taxon>
    </lineage>
</organism>
<evidence type="ECO:0000256" key="1">
    <source>
        <dbReference type="SAM" id="MobiDB-lite"/>
    </source>
</evidence>
<accession>A0A2S6C9A9</accession>
<evidence type="ECO:0000313" key="3">
    <source>
        <dbReference type="Proteomes" id="UP000237631"/>
    </source>
</evidence>
<keyword evidence="3" id="KW-1185">Reference proteome</keyword>
<feature type="region of interest" description="Disordered" evidence="1">
    <location>
        <begin position="1"/>
        <end position="50"/>
    </location>
</feature>
<protein>
    <submittedName>
        <fullName evidence="2">Uncharacterized protein</fullName>
    </submittedName>
</protein>
<evidence type="ECO:0000313" key="2">
    <source>
        <dbReference type="EMBL" id="PPJ56317.1"/>
    </source>
</evidence>
<sequence>MDQGATDKRSIAADESEVTADKSEGALDTAAEASTTSEEKAAEPDDQTSEKHFEFLELPPELRNAVYAAVLEDCSVTIPRSPGRPLKISSALIGVNKMIHNEFRSYATLETPVIRAEAPNLSFSTVITYLNRLEETQLKQLDQASNSKKSGFQTIKIQLTLTVADPRIAPFSQVNRWLNRFDVSTKRAAEIRFDYEAVLDAKLLVWTLSEALLDDAAYRELRSAEEAVKIATALQEAWRLGRTVIEIE</sequence>
<feature type="compositionally biased region" description="Basic and acidic residues" evidence="1">
    <location>
        <begin position="37"/>
        <end position="50"/>
    </location>
</feature>
<dbReference type="AlphaFoldDB" id="A0A2S6C9A9"/>
<dbReference type="EMBL" id="PNEN01000520">
    <property type="protein sequence ID" value="PPJ56317.1"/>
    <property type="molecule type" value="Genomic_DNA"/>
</dbReference>
<dbReference type="OrthoDB" id="3648900at2759"/>
<dbReference type="Proteomes" id="UP000237631">
    <property type="component" value="Unassembled WGS sequence"/>
</dbReference>
<reference evidence="3" key="1">
    <citation type="journal article" date="2017" name="bioRxiv">
        <title>Conservation of a gene cluster reveals novel cercosporin biosynthetic mechanisms and extends production to the genus Colletotrichum.</title>
        <authorList>
            <person name="de Jonge R."/>
            <person name="Ebert M.K."/>
            <person name="Huitt-Roehl C.R."/>
            <person name="Pal P."/>
            <person name="Suttle J.C."/>
            <person name="Spanner R.E."/>
            <person name="Neubauer J.D."/>
            <person name="Jurick W.M.II."/>
            <person name="Stott K.A."/>
            <person name="Secor G.A."/>
            <person name="Thomma B.P.H.J."/>
            <person name="Van de Peer Y."/>
            <person name="Townsend C.A."/>
            <person name="Bolton M.D."/>
        </authorList>
    </citation>
    <scope>NUCLEOTIDE SEQUENCE [LARGE SCALE GENOMIC DNA]</scope>
    <source>
        <strain evidence="3">CBS538.71</strain>
    </source>
</reference>
<gene>
    <name evidence="2" type="ORF">CBER1_00622</name>
</gene>
<comment type="caution">
    <text evidence="2">The sequence shown here is derived from an EMBL/GenBank/DDBJ whole genome shotgun (WGS) entry which is preliminary data.</text>
</comment>
<name>A0A2S6C9A9_9PEZI</name>